<sequence length="202" mass="23673">MTQGMMTALSDSRRILNDEQREFCYNETQEVKKMEEMRAKLCRIADLPQSGKPVVSINIKPYVSIIVCILVGILMIATQFVWIVGAILIVVALLVLWKTPNYTLLEAYPDYFVVYTRGDEEFCQMVRWDEVQEWVFRQGKAGMDMIVIRVSEEEFVFINAYSSTKLVHCFNKFVPDKEAHRQQQAKMKNSPFKWPEKWGRKK</sequence>
<keyword evidence="1" id="KW-1133">Transmembrane helix</keyword>
<reference evidence="2 3" key="1">
    <citation type="submission" date="2018-08" db="EMBL/GenBank/DDBJ databases">
        <title>A genome reference for cultivated species of the human gut microbiota.</title>
        <authorList>
            <person name="Zou Y."/>
            <person name="Xue W."/>
            <person name="Luo G."/>
        </authorList>
    </citation>
    <scope>NUCLEOTIDE SEQUENCE [LARGE SCALE GENOMIC DNA]</scope>
    <source>
        <strain evidence="2 3">AF24-29</strain>
    </source>
</reference>
<dbReference type="EMBL" id="QRUP01000009">
    <property type="protein sequence ID" value="RGR74200.1"/>
    <property type="molecule type" value="Genomic_DNA"/>
</dbReference>
<accession>A0A412G165</accession>
<evidence type="ECO:0000313" key="3">
    <source>
        <dbReference type="Proteomes" id="UP000284178"/>
    </source>
</evidence>
<dbReference type="Proteomes" id="UP000284178">
    <property type="component" value="Unassembled WGS sequence"/>
</dbReference>
<proteinExistence type="predicted"/>
<protein>
    <submittedName>
        <fullName evidence="2">Uncharacterized protein</fullName>
    </submittedName>
</protein>
<keyword evidence="1" id="KW-0812">Transmembrane</keyword>
<evidence type="ECO:0000256" key="1">
    <source>
        <dbReference type="SAM" id="Phobius"/>
    </source>
</evidence>
<organism evidence="2 3">
    <name type="scientific">Holdemania filiformis</name>
    <dbReference type="NCBI Taxonomy" id="61171"/>
    <lineage>
        <taxon>Bacteria</taxon>
        <taxon>Bacillati</taxon>
        <taxon>Bacillota</taxon>
        <taxon>Erysipelotrichia</taxon>
        <taxon>Erysipelotrichales</taxon>
        <taxon>Erysipelotrichaceae</taxon>
        <taxon>Holdemania</taxon>
    </lineage>
</organism>
<keyword evidence="1" id="KW-0472">Membrane</keyword>
<feature type="transmembrane region" description="Helical" evidence="1">
    <location>
        <begin position="62"/>
        <end position="95"/>
    </location>
</feature>
<name>A0A412G165_9FIRM</name>
<evidence type="ECO:0000313" key="2">
    <source>
        <dbReference type="EMBL" id="RGR74200.1"/>
    </source>
</evidence>
<dbReference type="AlphaFoldDB" id="A0A412G165"/>
<keyword evidence="3" id="KW-1185">Reference proteome</keyword>
<comment type="caution">
    <text evidence="2">The sequence shown here is derived from an EMBL/GenBank/DDBJ whole genome shotgun (WGS) entry which is preliminary data.</text>
</comment>
<gene>
    <name evidence="2" type="ORF">DWY25_08980</name>
</gene>